<feature type="transmembrane region" description="Helical" evidence="9">
    <location>
        <begin position="636"/>
        <end position="659"/>
    </location>
</feature>
<keyword evidence="6" id="KW-0325">Glycoprotein</keyword>
<dbReference type="InterPro" id="IPR003598">
    <property type="entry name" value="Ig_sub2"/>
</dbReference>
<evidence type="ECO:0000256" key="6">
    <source>
        <dbReference type="ARBA" id="ARBA00023180"/>
    </source>
</evidence>
<keyword evidence="7" id="KW-0393">Immunoglobulin domain</keyword>
<organism evidence="11 12">
    <name type="scientific">Hyalella azteca</name>
    <name type="common">Amphipod</name>
    <dbReference type="NCBI Taxonomy" id="294128"/>
    <lineage>
        <taxon>Eukaryota</taxon>
        <taxon>Metazoa</taxon>
        <taxon>Ecdysozoa</taxon>
        <taxon>Arthropoda</taxon>
        <taxon>Crustacea</taxon>
        <taxon>Multicrustacea</taxon>
        <taxon>Malacostraca</taxon>
        <taxon>Eumalacostraca</taxon>
        <taxon>Peracarida</taxon>
        <taxon>Amphipoda</taxon>
        <taxon>Senticaudata</taxon>
        <taxon>Talitrida</taxon>
        <taxon>Talitroidea</taxon>
        <taxon>Hyalellidae</taxon>
        <taxon>Hyalella</taxon>
    </lineage>
</organism>
<evidence type="ECO:0000259" key="10">
    <source>
        <dbReference type="PROSITE" id="PS50835"/>
    </source>
</evidence>
<evidence type="ECO:0000256" key="2">
    <source>
        <dbReference type="ARBA" id="ARBA00022692"/>
    </source>
</evidence>
<evidence type="ECO:0000256" key="3">
    <source>
        <dbReference type="ARBA" id="ARBA00022989"/>
    </source>
</evidence>
<dbReference type="PANTHER" id="PTHR11640">
    <property type="entry name" value="NEPHRIN"/>
    <property type="match status" value="1"/>
</dbReference>
<evidence type="ECO:0000256" key="5">
    <source>
        <dbReference type="ARBA" id="ARBA00023157"/>
    </source>
</evidence>
<evidence type="ECO:0000256" key="7">
    <source>
        <dbReference type="ARBA" id="ARBA00023319"/>
    </source>
</evidence>
<dbReference type="GO" id="GO:0005911">
    <property type="term" value="C:cell-cell junction"/>
    <property type="evidence" value="ECO:0007669"/>
    <property type="project" value="TreeGrafter"/>
</dbReference>
<dbReference type="Pfam" id="PF13927">
    <property type="entry name" value="Ig_3"/>
    <property type="match status" value="3"/>
</dbReference>
<feature type="region of interest" description="Disordered" evidence="8">
    <location>
        <begin position="786"/>
        <end position="807"/>
    </location>
</feature>
<dbReference type="OrthoDB" id="6413693at2759"/>
<keyword evidence="2 9" id="KW-0812">Transmembrane</keyword>
<dbReference type="InterPro" id="IPR013162">
    <property type="entry name" value="CD80_C2-set"/>
</dbReference>
<dbReference type="InterPro" id="IPR013106">
    <property type="entry name" value="Ig_V-set"/>
</dbReference>
<dbReference type="Gene3D" id="2.60.40.10">
    <property type="entry name" value="Immunoglobulins"/>
    <property type="match status" value="5"/>
</dbReference>
<feature type="domain" description="Ig-like" evidence="10">
    <location>
        <begin position="362"/>
        <end position="441"/>
    </location>
</feature>
<feature type="domain" description="Ig-like" evidence="10">
    <location>
        <begin position="448"/>
        <end position="520"/>
    </location>
</feature>
<evidence type="ECO:0000256" key="4">
    <source>
        <dbReference type="ARBA" id="ARBA00023136"/>
    </source>
</evidence>
<evidence type="ECO:0000256" key="1">
    <source>
        <dbReference type="ARBA" id="ARBA00004479"/>
    </source>
</evidence>
<dbReference type="GeneID" id="108681204"/>
<dbReference type="GO" id="GO:0005886">
    <property type="term" value="C:plasma membrane"/>
    <property type="evidence" value="ECO:0007669"/>
    <property type="project" value="TreeGrafter"/>
</dbReference>
<accession>A0A979FJQ9</accession>
<evidence type="ECO:0000256" key="8">
    <source>
        <dbReference type="SAM" id="MobiDB-lite"/>
    </source>
</evidence>
<dbReference type="AlphaFoldDB" id="A0A979FJQ9"/>
<evidence type="ECO:0000313" key="12">
    <source>
        <dbReference type="RefSeq" id="XP_047736504.1"/>
    </source>
</evidence>
<keyword evidence="11" id="KW-1185">Reference proteome</keyword>
<feature type="compositionally biased region" description="Pro residues" evidence="8">
    <location>
        <begin position="896"/>
        <end position="905"/>
    </location>
</feature>
<sequence>MAFKDLNGNLDYSGDENNFNSEWDSSEDAAVDDDLKVLYDESITGFIQVLSNGNPVKKENIATPENSSLDYSAESRNTQSLFISVSQEPTVQNFFSSTASSIAWEETNNANGGPHHRHRKRGALHSPVVIHDSRLGPGMGGSAVETLDSSGLQRFATEPAPQTAVLGSTVVLPCRVVNKVGHLQWTKDGFGLGNERRLYGFARYSMIGSDDEGDFSLRIQPVQLDDDGLFQCQVSASDGVPGIRSEEVQLKVYVPPDPPVVEPAELQTTTGLHATLKCTSRGGKPPPEIQWVDDKHPRDPLGLGAVTTMEMMGDSKRSIVTSTLTFVPRRTHDNSTITCITSHQALSTPLFSSARVRVYFAPEVQVSAHPPRLVEGDDAHFVCHAEANPPDLSFRWYHNSVELENQTLRTLTLPRISRDMHKDTVSCEVSNKVGSSKKTLGVHVRYGPVFRSLPLDAAAETGQEVLLRCSVDANPQPSIVWLQEGDNKIIGNGSELRVSVSPLTAGAYRCVAGVRERDLQFPELIGKMKVLLKGPPTIVSPTDQVGRPGATVHLECNTVSVPSPIKVTWTYRGKPVDLGSSRYEVKEEQRLEGLRTILVIHDAAETDFGDYNCSVVNEYGVARKLIRLNEEKRVPLALVLGSSGAFFLVVLPVAICVLCRKRVCRDKDSPEPEKMVSTPSGPPNMYSANADARLSDRATPSPTHASRGHENNSMAATGLGDNNLCGNNNFLEVNRSQKNNSYGHDGTSTFSPQIRREHRDDHSVYMPLMSLNDDHDIERRCSLSGLGSARAAPPADPRTPDFCTMRRGARGPDITLSHHMDRSAGHTLENNGAISHHLENNGSGSMMALPQPVNGIRHNGDIFHAPCDAYGVAHDGMRQSLDMNHHMNSRYSPYSPYGPSPPPHLRSPLHNGYSAANPSTSPRLDHNVNRRAEADYIYSSGAILKPGTLV</sequence>
<dbReference type="Pfam" id="PF07686">
    <property type="entry name" value="V-set"/>
    <property type="match status" value="1"/>
</dbReference>
<dbReference type="GO" id="GO:0098609">
    <property type="term" value="P:cell-cell adhesion"/>
    <property type="evidence" value="ECO:0007669"/>
    <property type="project" value="TreeGrafter"/>
</dbReference>
<dbReference type="InterPro" id="IPR007110">
    <property type="entry name" value="Ig-like_dom"/>
</dbReference>
<dbReference type="GO" id="GO:0050839">
    <property type="term" value="F:cell adhesion molecule binding"/>
    <property type="evidence" value="ECO:0007669"/>
    <property type="project" value="TreeGrafter"/>
</dbReference>
<proteinExistence type="predicted"/>
<comment type="subcellular location">
    <subcellularLocation>
        <location evidence="1">Membrane</location>
        <topology evidence="1">Single-pass type I membrane protein</topology>
    </subcellularLocation>
</comment>
<gene>
    <name evidence="12" type="primary">LOC108681204</name>
</gene>
<dbReference type="SUPFAM" id="SSF48726">
    <property type="entry name" value="Immunoglobulin"/>
    <property type="match status" value="5"/>
</dbReference>
<dbReference type="RefSeq" id="XP_047736504.1">
    <property type="nucleotide sequence ID" value="XM_047880548.1"/>
</dbReference>
<dbReference type="CDD" id="cd00096">
    <property type="entry name" value="Ig"/>
    <property type="match status" value="1"/>
</dbReference>
<dbReference type="Proteomes" id="UP000694843">
    <property type="component" value="Unplaced"/>
</dbReference>
<dbReference type="InterPro" id="IPR036179">
    <property type="entry name" value="Ig-like_dom_sf"/>
</dbReference>
<dbReference type="InterPro" id="IPR013783">
    <property type="entry name" value="Ig-like_fold"/>
</dbReference>
<evidence type="ECO:0000313" key="11">
    <source>
        <dbReference type="Proteomes" id="UP000694843"/>
    </source>
</evidence>
<keyword evidence="3 9" id="KW-1133">Transmembrane helix</keyword>
<feature type="region of interest" description="Disordered" evidence="8">
    <location>
        <begin position="893"/>
        <end position="925"/>
    </location>
</feature>
<keyword evidence="5" id="KW-1015">Disulfide bond</keyword>
<evidence type="ECO:0000256" key="9">
    <source>
        <dbReference type="SAM" id="Phobius"/>
    </source>
</evidence>
<dbReference type="InterPro" id="IPR051275">
    <property type="entry name" value="Cell_adhesion_signaling"/>
</dbReference>
<name>A0A979FJQ9_HYAAZ</name>
<feature type="domain" description="Ig-like" evidence="10">
    <location>
        <begin position="153"/>
        <end position="249"/>
    </location>
</feature>
<feature type="domain" description="Ig-like" evidence="10">
    <location>
        <begin position="535"/>
        <end position="629"/>
    </location>
</feature>
<dbReference type="InterPro" id="IPR003599">
    <property type="entry name" value="Ig_sub"/>
</dbReference>
<feature type="region of interest" description="Disordered" evidence="8">
    <location>
        <begin position="667"/>
        <end position="719"/>
    </location>
</feature>
<dbReference type="Pfam" id="PF08205">
    <property type="entry name" value="C2-set_2"/>
    <property type="match status" value="1"/>
</dbReference>
<dbReference type="PANTHER" id="PTHR11640:SF31">
    <property type="entry name" value="IRREGULAR CHIASM C-ROUGHEST PROTEIN-RELATED"/>
    <property type="match status" value="1"/>
</dbReference>
<reference evidence="12" key="1">
    <citation type="submission" date="2025-08" db="UniProtKB">
        <authorList>
            <consortium name="RefSeq"/>
        </authorList>
    </citation>
    <scope>IDENTIFICATION</scope>
    <source>
        <tissue evidence="12">Whole organism</tissue>
    </source>
</reference>
<protein>
    <submittedName>
        <fullName evidence="12">Irregular chiasm C-roughest protein</fullName>
    </submittedName>
</protein>
<keyword evidence="4 9" id="KW-0472">Membrane</keyword>
<dbReference type="SMART" id="SM00408">
    <property type="entry name" value="IGc2"/>
    <property type="match status" value="4"/>
</dbReference>
<dbReference type="SMART" id="SM00409">
    <property type="entry name" value="IG"/>
    <property type="match status" value="5"/>
</dbReference>
<feature type="domain" description="Ig-like" evidence="10">
    <location>
        <begin position="258"/>
        <end position="357"/>
    </location>
</feature>
<dbReference type="PROSITE" id="PS50835">
    <property type="entry name" value="IG_LIKE"/>
    <property type="match status" value="5"/>
</dbReference>
<dbReference type="OMA" id="WFKISEG"/>
<dbReference type="KEGG" id="hazt:108681204"/>